<dbReference type="EMBL" id="JAAGAX010000003">
    <property type="protein sequence ID" value="KAF2320982.1"/>
    <property type="molecule type" value="Genomic_DNA"/>
</dbReference>
<organism evidence="1 3">
    <name type="scientific">Hevea brasiliensis</name>
    <name type="common">Para rubber tree</name>
    <name type="synonym">Siphonia brasiliensis</name>
    <dbReference type="NCBI Taxonomy" id="3981"/>
    <lineage>
        <taxon>Eukaryota</taxon>
        <taxon>Viridiplantae</taxon>
        <taxon>Streptophyta</taxon>
        <taxon>Embryophyta</taxon>
        <taxon>Tracheophyta</taxon>
        <taxon>Spermatophyta</taxon>
        <taxon>Magnoliopsida</taxon>
        <taxon>eudicotyledons</taxon>
        <taxon>Gunneridae</taxon>
        <taxon>Pentapetalae</taxon>
        <taxon>rosids</taxon>
        <taxon>fabids</taxon>
        <taxon>Malpighiales</taxon>
        <taxon>Euphorbiaceae</taxon>
        <taxon>Crotonoideae</taxon>
        <taxon>Micrandreae</taxon>
        <taxon>Hevea</taxon>
    </lineage>
</organism>
<reference evidence="1 3" key="1">
    <citation type="journal article" date="2020" name="Mol. Plant">
        <title>The Chromosome-Based Rubber Tree Genome Provides New Insights into Spurge Genome Evolution and Rubber Biosynthesis.</title>
        <authorList>
            <person name="Liu J."/>
            <person name="Shi C."/>
            <person name="Shi C.C."/>
            <person name="Li W."/>
            <person name="Zhang Q.J."/>
            <person name="Zhang Y."/>
            <person name="Li K."/>
            <person name="Lu H.F."/>
            <person name="Shi C."/>
            <person name="Zhu S.T."/>
            <person name="Xiao Z.Y."/>
            <person name="Nan H."/>
            <person name="Yue Y."/>
            <person name="Zhu X.G."/>
            <person name="Wu Y."/>
            <person name="Hong X.N."/>
            <person name="Fan G.Y."/>
            <person name="Tong Y."/>
            <person name="Zhang D."/>
            <person name="Mao C.L."/>
            <person name="Liu Y.L."/>
            <person name="Hao S.J."/>
            <person name="Liu W.Q."/>
            <person name="Lv M.Q."/>
            <person name="Zhang H.B."/>
            <person name="Liu Y."/>
            <person name="Hu-Tang G.R."/>
            <person name="Wang J.P."/>
            <person name="Wang J.H."/>
            <person name="Sun Y.H."/>
            <person name="Ni S.B."/>
            <person name="Chen W.B."/>
            <person name="Zhang X.C."/>
            <person name="Jiao Y.N."/>
            <person name="Eichler E.E."/>
            <person name="Li G.H."/>
            <person name="Liu X."/>
            <person name="Gao L.Z."/>
        </authorList>
    </citation>
    <scope>NUCLEOTIDE SEQUENCE [LARGE SCALE GENOMIC DNA]</scope>
    <source>
        <strain evidence="3">cv. GT1</strain>
        <tissue evidence="1">Leaf</tissue>
    </source>
</reference>
<dbReference type="EMBL" id="JAAGAX010000005">
    <property type="protein sequence ID" value="KAF2316122.1"/>
    <property type="molecule type" value="Genomic_DNA"/>
</dbReference>
<name>A0A6A6MQG3_HEVBR</name>
<dbReference type="Proteomes" id="UP000467840">
    <property type="component" value="Chromosome 10"/>
</dbReference>
<dbReference type="Proteomes" id="UP000467840">
    <property type="component" value="Chromosome 15"/>
</dbReference>
<evidence type="ECO:0000313" key="2">
    <source>
        <dbReference type="EMBL" id="KAF2320982.1"/>
    </source>
</evidence>
<accession>A0A6A6MQG3</accession>
<dbReference type="AlphaFoldDB" id="A0A6A6MQG3"/>
<protein>
    <submittedName>
        <fullName evidence="1">Uncharacterized protein</fullName>
    </submittedName>
</protein>
<proteinExistence type="predicted"/>
<gene>
    <name evidence="2" type="ORF">GH714_032402</name>
    <name evidence="1" type="ORF">GH714_041303</name>
</gene>
<comment type="caution">
    <text evidence="1">The sequence shown here is derived from an EMBL/GenBank/DDBJ whole genome shotgun (WGS) entry which is preliminary data.</text>
</comment>
<keyword evidence="3" id="KW-1185">Reference proteome</keyword>
<evidence type="ECO:0000313" key="3">
    <source>
        <dbReference type="Proteomes" id="UP000467840"/>
    </source>
</evidence>
<evidence type="ECO:0000313" key="1">
    <source>
        <dbReference type="EMBL" id="KAF2316122.1"/>
    </source>
</evidence>
<sequence>MAGGSDAAEATTLSCVQCGKPVHLQCPKCMELKLPQEGAAFSVRQQDVITARLWSVHVLPMTYCFKNVDRVKE</sequence>